<dbReference type="SUPFAM" id="SSF53448">
    <property type="entry name" value="Nucleotide-diphospho-sugar transferases"/>
    <property type="match status" value="1"/>
</dbReference>
<evidence type="ECO:0000256" key="2">
    <source>
        <dbReference type="ARBA" id="ARBA00004922"/>
    </source>
</evidence>
<comment type="similarity">
    <text evidence="3">Belongs to the MNN1/MNT family.</text>
</comment>
<dbReference type="InterPro" id="IPR029044">
    <property type="entry name" value="Nucleotide-diphossugar_trans"/>
</dbReference>
<evidence type="ECO:0000313" key="7">
    <source>
        <dbReference type="EMBL" id="QGN18224.1"/>
    </source>
</evidence>
<organism evidence="7 8">
    <name type="scientific">Kluyveromyces marxianus</name>
    <name type="common">Yeast</name>
    <name type="synonym">Candida kefyr</name>
    <dbReference type="NCBI Taxonomy" id="4911"/>
    <lineage>
        <taxon>Eukaryota</taxon>
        <taxon>Fungi</taxon>
        <taxon>Dikarya</taxon>
        <taxon>Ascomycota</taxon>
        <taxon>Saccharomycotina</taxon>
        <taxon>Saccharomycetes</taxon>
        <taxon>Saccharomycetales</taxon>
        <taxon>Saccharomycetaceae</taxon>
        <taxon>Kluyveromyces</taxon>
    </lineage>
</organism>
<name>A0ABX6F515_KLUMA</name>
<gene>
    <name evidence="7" type="primary">MNN5</name>
    <name evidence="7" type="ORF">FIM1_4549</name>
</gene>
<dbReference type="Proteomes" id="UP000422736">
    <property type="component" value="Chromosome 7"/>
</dbReference>
<keyword evidence="6" id="KW-0812">Transmembrane</keyword>
<dbReference type="EMBL" id="CP015061">
    <property type="protein sequence ID" value="QGN18224.1"/>
    <property type="molecule type" value="Genomic_DNA"/>
</dbReference>
<dbReference type="PANTHER" id="PTHR31646">
    <property type="entry name" value="ALPHA-1,2-MANNOSYLTRANSFERASE MNN2"/>
    <property type="match status" value="1"/>
</dbReference>
<dbReference type="PANTHER" id="PTHR31646:SF6">
    <property type="entry name" value="ALPHA-1,2-MANNOSYLTRANSFERASE MNN5"/>
    <property type="match status" value="1"/>
</dbReference>
<evidence type="ECO:0000256" key="5">
    <source>
        <dbReference type="ARBA" id="ARBA00023034"/>
    </source>
</evidence>
<evidence type="ECO:0000313" key="8">
    <source>
        <dbReference type="Proteomes" id="UP000422736"/>
    </source>
</evidence>
<reference evidence="7 8" key="1">
    <citation type="submission" date="2016-03" db="EMBL/GenBank/DDBJ databases">
        <title>How can Kluyveromyces marxianus grow so fast - potential evolutionary course in Saccharomyces Complex revealed by comparative genomics.</title>
        <authorList>
            <person name="Mo W."/>
            <person name="Lu W."/>
            <person name="Yang X."/>
            <person name="Qi J."/>
            <person name="Lv H."/>
        </authorList>
    </citation>
    <scope>NUCLEOTIDE SEQUENCE [LARGE SCALE GENOMIC DNA]</scope>
    <source>
        <strain evidence="7 8">FIM1</strain>
    </source>
</reference>
<dbReference type="Pfam" id="PF11051">
    <property type="entry name" value="Mannosyl_trans3"/>
    <property type="match status" value="1"/>
</dbReference>
<reference evidence="7 8" key="2">
    <citation type="submission" date="2019-11" db="EMBL/GenBank/DDBJ databases">
        <authorList>
            <person name="Lu H."/>
        </authorList>
    </citation>
    <scope>NUCLEOTIDE SEQUENCE [LARGE SCALE GENOMIC DNA]</scope>
    <source>
        <strain evidence="7 8">FIM1</strain>
    </source>
</reference>
<keyword evidence="4" id="KW-0808">Transferase</keyword>
<keyword evidence="5" id="KW-0333">Golgi apparatus</keyword>
<evidence type="ECO:0000256" key="3">
    <source>
        <dbReference type="ARBA" id="ARBA00009105"/>
    </source>
</evidence>
<protein>
    <submittedName>
        <fullName evidence="7">Alpha-1 2-mannosyltransferase</fullName>
    </submittedName>
</protein>
<accession>A0ABX6F515</accession>
<keyword evidence="6" id="KW-0472">Membrane</keyword>
<evidence type="ECO:0000256" key="4">
    <source>
        <dbReference type="ARBA" id="ARBA00022679"/>
    </source>
</evidence>
<comment type="subcellular location">
    <subcellularLocation>
        <location evidence="1">Golgi apparatus</location>
    </subcellularLocation>
</comment>
<evidence type="ECO:0000256" key="1">
    <source>
        <dbReference type="ARBA" id="ARBA00004555"/>
    </source>
</evidence>
<comment type="pathway">
    <text evidence="2">Protein modification; protein glycosylation.</text>
</comment>
<proteinExistence type="inferred from homology"/>
<keyword evidence="6" id="KW-1133">Transmembrane helix</keyword>
<feature type="transmembrane region" description="Helical" evidence="6">
    <location>
        <begin position="12"/>
        <end position="30"/>
    </location>
</feature>
<evidence type="ECO:0000256" key="6">
    <source>
        <dbReference type="SAM" id="Phobius"/>
    </source>
</evidence>
<dbReference type="InterPro" id="IPR022751">
    <property type="entry name" value="Alpha_mannosyltransferase"/>
</dbReference>
<keyword evidence="8" id="KW-1185">Reference proteome</keyword>
<sequence length="604" mass="69460">MAPYRLKLITKRVLLIVLIVGALNIFFFLGDLKSALFHGHLGRNIAARERAAIRNTISRVDRTVASDAFFNALFSQLEAAAPVKREFDWKYTRVGGCDIGDVGVDTANRDTRLSYENLARCLELPEKNYMSLKNSHAKFVDYVNKIDTSSKTLDIIYPTKRGIVTVGGGRYTLLSYLMIQMVRRSGSKLPIEVVIPPNDGPEEDFCRNIQQYNARCVLFEDRLPQKLIDSLKLKTYQVKGLALLLSSFQEFVFIDSDNMPLKNVDKVFEYDVYKDNKMVVWPDIWRRVTSPSLYEIVGLPVDLSARVRNGGDDISPVTRYDKSYSSLAENKANKPMHDFFATLPDPTTESGQMIVNKRTHLKSLLLAFYYNVYGPEYYYQLLSQGTSGQGDKETFILAAHVLHQSYYQVKKVLGFTGYHDPTQETGGMYNGAGLLQFDPQQDYAYYLQLKEEVNAHFEKYSKYDENYSIKKTFYQNMIDRIGDEPREILFLHASFHKYDPWDLYVTGKLVHPGGQQFRAYPCASPTFGGFDVELFLWGHVEKLVCSNKPLEMHYVQKLQQDPSLYSAVCQWTKDRLHHLLETHDEYVSYKDTKKCVNIKKVVEM</sequence>